<evidence type="ECO:0000256" key="2">
    <source>
        <dbReference type="ARBA" id="ARBA00022526"/>
    </source>
</evidence>
<dbReference type="GO" id="GO:0009051">
    <property type="term" value="P:pentose-phosphate shunt, oxidative branch"/>
    <property type="evidence" value="ECO:0007669"/>
    <property type="project" value="TreeGrafter"/>
</dbReference>
<feature type="region of interest" description="Disordered" evidence="6">
    <location>
        <begin position="446"/>
        <end position="472"/>
    </location>
</feature>
<dbReference type="NCBIfam" id="NF009492">
    <property type="entry name" value="PRK12853.1-3"/>
    <property type="match status" value="1"/>
</dbReference>
<geneLocation type="plasmid" evidence="9 10">
    <name>pACHL02</name>
</geneLocation>
<dbReference type="OrthoDB" id="9802739at2"/>
<feature type="domain" description="Glucose-6-phosphate dehydrogenase NAD-binding" evidence="7">
    <location>
        <begin position="13"/>
        <end position="175"/>
    </location>
</feature>
<sequence>MTQTTDGVSTLLILGARGDLTSRLLLPGLGRLLTLEPERRITLVGSARAAAEQSGWDQILSKAFADARGPAVRHTLDTARYVSADVSNPDDLHRLFQACDGVPALYFALPPAATARAVEVLGKAGMPEGTVLALEKPFGTDTDSAKDLNRLLAGLVPDEQVFRIDHFLGKSTVLNLLGLRLTNRIFEPLWNRDHIAKVDIVYDEELGLEGRAGYYDRAGAMVDMIQSHLLQVMALVAMEPPATVGPVDLRAAKGQVLKVARLWAADPAQASRRARYTAGTINGRRFPSYAEEKDVDPARETETLAEVVLEVTNRRWAGVPFTLRSGKAVGRRRQEIRITFHEVPVVPGGLHGIQGPTVLRISLGRGGMSLELNVNGPGDPFVLDRATLSADFGPGRLDAYGEVLQAILDRDRTLSILPESAEQSWRIIDQVRAGWKAGRVPLEEYPAGSPGPASWTAEHAVPGASAKLPART</sequence>
<dbReference type="GO" id="GO:0050661">
    <property type="term" value="F:NADP binding"/>
    <property type="evidence" value="ECO:0007669"/>
    <property type="project" value="InterPro"/>
</dbReference>
<evidence type="ECO:0000313" key="9">
    <source>
        <dbReference type="EMBL" id="ACL42469.1"/>
    </source>
</evidence>
<keyword evidence="2" id="KW-0313">Glucose metabolism</keyword>
<keyword evidence="10" id="KW-1185">Reference proteome</keyword>
<dbReference type="Proteomes" id="UP000002505">
    <property type="component" value="Plasmid pACHL02"/>
</dbReference>
<dbReference type="GO" id="GO:0006006">
    <property type="term" value="P:glucose metabolic process"/>
    <property type="evidence" value="ECO:0007669"/>
    <property type="project" value="UniProtKB-KW"/>
</dbReference>
<evidence type="ECO:0000313" key="10">
    <source>
        <dbReference type="Proteomes" id="UP000002505"/>
    </source>
</evidence>
<dbReference type="KEGG" id="ach:Achl_4518"/>
<dbReference type="Gene3D" id="3.40.50.720">
    <property type="entry name" value="NAD(P)-binding Rossmann-like Domain"/>
    <property type="match status" value="1"/>
</dbReference>
<keyword evidence="5" id="KW-0119">Carbohydrate metabolism</keyword>
<evidence type="ECO:0000259" key="8">
    <source>
        <dbReference type="Pfam" id="PF02781"/>
    </source>
</evidence>
<dbReference type="GO" id="GO:0004345">
    <property type="term" value="F:glucose-6-phosphate dehydrogenase activity"/>
    <property type="evidence" value="ECO:0007669"/>
    <property type="project" value="UniProtKB-EC"/>
</dbReference>
<dbReference type="InterPro" id="IPR022675">
    <property type="entry name" value="G6P_DH_C"/>
</dbReference>
<dbReference type="GO" id="GO:0005829">
    <property type="term" value="C:cytosol"/>
    <property type="evidence" value="ECO:0007669"/>
    <property type="project" value="TreeGrafter"/>
</dbReference>
<keyword evidence="9" id="KW-0614">Plasmid</keyword>
<organism evidence="9 10">
    <name type="scientific">Pseudarthrobacter chlorophenolicus (strain ATCC 700700 / DSM 12829 / CIP 107037 / JCM 12360 / KCTC 9906 / NCIMB 13794 / A6)</name>
    <name type="common">Arthrobacter chlorophenolicus</name>
    <dbReference type="NCBI Taxonomy" id="452863"/>
    <lineage>
        <taxon>Bacteria</taxon>
        <taxon>Bacillati</taxon>
        <taxon>Actinomycetota</taxon>
        <taxon>Actinomycetes</taxon>
        <taxon>Micrococcales</taxon>
        <taxon>Micrococcaceae</taxon>
        <taxon>Pseudarthrobacter</taxon>
    </lineage>
</organism>
<dbReference type="PIRSF" id="PIRSF000110">
    <property type="entry name" value="G6PD"/>
    <property type="match status" value="1"/>
</dbReference>
<dbReference type="SUPFAM" id="SSF55347">
    <property type="entry name" value="Glyceraldehyde-3-phosphate dehydrogenase-like, C-terminal domain"/>
    <property type="match status" value="1"/>
</dbReference>
<evidence type="ECO:0000259" key="7">
    <source>
        <dbReference type="Pfam" id="PF00479"/>
    </source>
</evidence>
<proteinExistence type="predicted"/>
<keyword evidence="4 9" id="KW-0560">Oxidoreductase</keyword>
<accession>B8HJ71</accession>
<gene>
    <name evidence="9" type="ordered locus">Achl_4518</name>
</gene>
<dbReference type="HOGENOM" id="CLU_013524_5_1_11"/>
<dbReference type="InterPro" id="IPR036291">
    <property type="entry name" value="NAD(P)-bd_dom_sf"/>
</dbReference>
<name>B8HJ71_PSECP</name>
<evidence type="ECO:0000256" key="4">
    <source>
        <dbReference type="ARBA" id="ARBA00023002"/>
    </source>
</evidence>
<keyword evidence="3" id="KW-0521">NADP</keyword>
<feature type="domain" description="Glucose-6-phosphate dehydrogenase C-terminal" evidence="8">
    <location>
        <begin position="179"/>
        <end position="455"/>
    </location>
</feature>
<protein>
    <submittedName>
        <fullName evidence="9">Glucose-6-phosphate 1-dehydrogenase</fullName>
        <ecNumber evidence="9">1.1.1.49</ecNumber>
    </submittedName>
</protein>
<dbReference type="AlphaFoldDB" id="B8HJ71"/>
<evidence type="ECO:0000256" key="6">
    <source>
        <dbReference type="SAM" id="MobiDB-lite"/>
    </source>
</evidence>
<reference evidence="9" key="1">
    <citation type="submission" date="2009-01" db="EMBL/GenBank/DDBJ databases">
        <title>Complete sequence of plasmid2 of Arthrobacter chlorophenolicus A6.</title>
        <authorList>
            <consortium name="US DOE Joint Genome Institute"/>
            <person name="Lucas S."/>
            <person name="Copeland A."/>
            <person name="Lapidus A."/>
            <person name="Glavina del Rio T."/>
            <person name="Tice H."/>
            <person name="Bruce D."/>
            <person name="Goodwin L."/>
            <person name="Pitluck S."/>
            <person name="Goltsman E."/>
            <person name="Clum A."/>
            <person name="Larimer F."/>
            <person name="Land M."/>
            <person name="Hauser L."/>
            <person name="Kyrpides N."/>
            <person name="Mikhailova N."/>
            <person name="Jansson J."/>
            <person name="Richardson P."/>
        </authorList>
    </citation>
    <scope>NUCLEOTIDE SEQUENCE [LARGE SCALE GENOMIC DNA]</scope>
    <source>
        <strain evidence="9">A6</strain>
        <plasmid evidence="9">pACHL02</plasmid>
    </source>
</reference>
<dbReference type="Gene3D" id="3.30.360.10">
    <property type="entry name" value="Dihydrodipicolinate Reductase, domain 2"/>
    <property type="match status" value="1"/>
</dbReference>
<dbReference type="SUPFAM" id="SSF51735">
    <property type="entry name" value="NAD(P)-binding Rossmann-fold domains"/>
    <property type="match status" value="1"/>
</dbReference>
<evidence type="ECO:0000256" key="5">
    <source>
        <dbReference type="ARBA" id="ARBA00023277"/>
    </source>
</evidence>
<evidence type="ECO:0000256" key="3">
    <source>
        <dbReference type="ARBA" id="ARBA00022857"/>
    </source>
</evidence>
<dbReference type="EMBL" id="CP001343">
    <property type="protein sequence ID" value="ACL42469.1"/>
    <property type="molecule type" value="Genomic_DNA"/>
</dbReference>
<dbReference type="PANTHER" id="PTHR23429">
    <property type="entry name" value="GLUCOSE-6-PHOSPHATE 1-DEHYDROGENASE G6PD"/>
    <property type="match status" value="1"/>
</dbReference>
<dbReference type="InterPro" id="IPR001282">
    <property type="entry name" value="G6P_DH"/>
</dbReference>
<dbReference type="EC" id="1.1.1.49" evidence="9"/>
<dbReference type="PANTHER" id="PTHR23429:SF0">
    <property type="entry name" value="GLUCOSE-6-PHOSPHATE 1-DEHYDROGENASE"/>
    <property type="match status" value="1"/>
</dbReference>
<evidence type="ECO:0000256" key="1">
    <source>
        <dbReference type="ARBA" id="ARBA00004937"/>
    </source>
</evidence>
<dbReference type="PRINTS" id="PR00079">
    <property type="entry name" value="G6PDHDRGNASE"/>
</dbReference>
<dbReference type="Pfam" id="PF00479">
    <property type="entry name" value="G6PD_N"/>
    <property type="match status" value="1"/>
</dbReference>
<dbReference type="RefSeq" id="WP_012623512.1">
    <property type="nucleotide sequence ID" value="NC_011881.1"/>
</dbReference>
<dbReference type="eggNOG" id="COG0364">
    <property type="taxonomic scope" value="Bacteria"/>
</dbReference>
<dbReference type="InterPro" id="IPR022674">
    <property type="entry name" value="G6P_DH_NAD-bd"/>
</dbReference>
<dbReference type="Pfam" id="PF02781">
    <property type="entry name" value="G6PD_C"/>
    <property type="match status" value="1"/>
</dbReference>
<comment type="pathway">
    <text evidence="1">Carbohydrate degradation; pentose phosphate pathway; D-ribulose 5-phosphate from D-glucose 6-phosphate (oxidative stage): step 1/3.</text>
</comment>